<dbReference type="CDD" id="cd01949">
    <property type="entry name" value="GGDEF"/>
    <property type="match status" value="1"/>
</dbReference>
<dbReference type="SMART" id="SM00052">
    <property type="entry name" value="EAL"/>
    <property type="match status" value="1"/>
</dbReference>
<dbReference type="InterPro" id="IPR043128">
    <property type="entry name" value="Rev_trsase/Diguanyl_cyclase"/>
</dbReference>
<reference evidence="4 5" key="1">
    <citation type="submission" date="2020-04" db="EMBL/GenBank/DDBJ databases">
        <title>Genome sequence for Sphingorhabdus sp. strain M1.</title>
        <authorList>
            <person name="Park S.-J."/>
        </authorList>
    </citation>
    <scope>NUCLEOTIDE SEQUENCE [LARGE SCALE GENOMIC DNA]</scope>
    <source>
        <strain evidence="4 5">JK6</strain>
    </source>
</reference>
<evidence type="ECO:0000259" key="2">
    <source>
        <dbReference type="PROSITE" id="PS50883"/>
    </source>
</evidence>
<evidence type="ECO:0000256" key="1">
    <source>
        <dbReference type="SAM" id="Phobius"/>
    </source>
</evidence>
<feature type="domain" description="EAL" evidence="2">
    <location>
        <begin position="527"/>
        <end position="777"/>
    </location>
</feature>
<feature type="transmembrane region" description="Helical" evidence="1">
    <location>
        <begin position="98"/>
        <end position="119"/>
    </location>
</feature>
<dbReference type="PROSITE" id="PS50883">
    <property type="entry name" value="EAL"/>
    <property type="match status" value="1"/>
</dbReference>
<dbReference type="Pfam" id="PF00990">
    <property type="entry name" value="GGDEF"/>
    <property type="match status" value="1"/>
</dbReference>
<dbReference type="InterPro" id="IPR035965">
    <property type="entry name" value="PAS-like_dom_sf"/>
</dbReference>
<feature type="transmembrane region" description="Helical" evidence="1">
    <location>
        <begin position="125"/>
        <end position="146"/>
    </location>
</feature>
<feature type="transmembrane region" description="Helical" evidence="1">
    <location>
        <begin position="158"/>
        <end position="186"/>
    </location>
</feature>
<dbReference type="Gene3D" id="3.30.70.270">
    <property type="match status" value="1"/>
</dbReference>
<organism evidence="4 5">
    <name type="scientific">Parasphingorhabdus halotolerans</name>
    <dbReference type="NCBI Taxonomy" id="2725558"/>
    <lineage>
        <taxon>Bacteria</taxon>
        <taxon>Pseudomonadati</taxon>
        <taxon>Pseudomonadota</taxon>
        <taxon>Alphaproteobacteria</taxon>
        <taxon>Sphingomonadales</taxon>
        <taxon>Sphingomonadaceae</taxon>
        <taxon>Parasphingorhabdus</taxon>
    </lineage>
</organism>
<keyword evidence="1" id="KW-1133">Transmembrane helix</keyword>
<dbReference type="NCBIfam" id="TIGR00254">
    <property type="entry name" value="GGDEF"/>
    <property type="match status" value="1"/>
</dbReference>
<feature type="domain" description="GGDEF" evidence="3">
    <location>
        <begin position="386"/>
        <end position="518"/>
    </location>
</feature>
<feature type="transmembrane region" description="Helical" evidence="1">
    <location>
        <begin position="33"/>
        <end position="53"/>
    </location>
</feature>
<dbReference type="CDD" id="cd01948">
    <property type="entry name" value="EAL"/>
    <property type="match status" value="1"/>
</dbReference>
<dbReference type="PANTHER" id="PTHR44757">
    <property type="entry name" value="DIGUANYLATE CYCLASE DGCP"/>
    <property type="match status" value="1"/>
</dbReference>
<proteinExistence type="predicted"/>
<dbReference type="InterPro" id="IPR001633">
    <property type="entry name" value="EAL_dom"/>
</dbReference>
<dbReference type="InterPro" id="IPR000160">
    <property type="entry name" value="GGDEF_dom"/>
</dbReference>
<dbReference type="Pfam" id="PF00563">
    <property type="entry name" value="EAL"/>
    <property type="match status" value="1"/>
</dbReference>
<sequence length="802" mass="88778">MARLMIVDKTLSKLSNADRQLVTREQLLEHGKVIGSSVIGNLLAAAMLTFIFHKHIPPVALSVWWMVYLINAVDRLLLKARTRTAVGNAELLEVKKRLTINAVFNANLWGSAAVAMTIVASPLEAGLLMAVCAGVMGVGAMTYRCMPDATRAWLTTTPVCFAIGLLFKGDIVSLVATVMLIVYAYLLFENNCRIFAGFVELLLSRQEIEERSETVKLLLNDFEEQSSNWLFAIDQQGRLVDVCDRFAEAAQLPAEQLNGATLISLFEQDGNRDSLNDHLANGRSFRDLALITDISGKHQCWSISGRAAATNNKSDQAANENDIVLRGVIADMTAQMDAEKKASYLLRFDSLTDLPNRRLFSETLNRAMFGPKDGLAMADAPRPVDKKIALLLFDVDHFQAVNDNHGAEVGDKVLQIMARRFAKFVGSEDTLARTGGDEFSLLLTGDRAGRAREIAAETVEHLASVFGLDGLRIYLEFSVGISLWNGGDHNVDRLIKEANLALQTAKESGRNRITHFENGMYAAAEERRRLEHELIESLGNGQMKVYYQPVINLKTQDEVGYEALVRWEHPELGLVMPDKFIPLAEETGLIVQLGEWVIRNAVDEAASWSNQHMVAVNLSPAQMRSANLIPSVVNALASSGLDPARLELEITENILMHDSDSNLRTLHSLRAIGVRVSLDDFGTGYSSLNYLRAFPFDKIKIDRCFVSDVDSRDESRAIVRSVIDLARSLGMQTTAEGVERESQAQQLITEGCDQVQGYLYGKAAPLKSGQLQPSDRVIVSGDFVERRNVERNEEVPTKRKQA</sequence>
<dbReference type="KEGG" id="phao:HF685_06160"/>
<feature type="transmembrane region" description="Helical" evidence="1">
    <location>
        <begin position="59"/>
        <end position="78"/>
    </location>
</feature>
<dbReference type="SUPFAM" id="SSF55073">
    <property type="entry name" value="Nucleotide cyclase"/>
    <property type="match status" value="1"/>
</dbReference>
<protein>
    <submittedName>
        <fullName evidence="4">EAL domain-containing protein</fullName>
    </submittedName>
</protein>
<accession>A0A6H2DJQ5</accession>
<evidence type="ECO:0000313" key="4">
    <source>
        <dbReference type="EMBL" id="QJB68909.1"/>
    </source>
</evidence>
<dbReference type="PROSITE" id="PS50887">
    <property type="entry name" value="GGDEF"/>
    <property type="match status" value="1"/>
</dbReference>
<dbReference type="SUPFAM" id="SSF55785">
    <property type="entry name" value="PYP-like sensor domain (PAS domain)"/>
    <property type="match status" value="1"/>
</dbReference>
<dbReference type="SUPFAM" id="SSF141868">
    <property type="entry name" value="EAL domain-like"/>
    <property type="match status" value="1"/>
</dbReference>
<dbReference type="InterPro" id="IPR035919">
    <property type="entry name" value="EAL_sf"/>
</dbReference>
<keyword evidence="5" id="KW-1185">Reference proteome</keyword>
<dbReference type="Proteomes" id="UP000501600">
    <property type="component" value="Chromosome"/>
</dbReference>
<dbReference type="SMART" id="SM00267">
    <property type="entry name" value="GGDEF"/>
    <property type="match status" value="1"/>
</dbReference>
<evidence type="ECO:0000259" key="3">
    <source>
        <dbReference type="PROSITE" id="PS50887"/>
    </source>
</evidence>
<dbReference type="AlphaFoldDB" id="A0A6H2DJQ5"/>
<dbReference type="EMBL" id="CP051217">
    <property type="protein sequence ID" value="QJB68909.1"/>
    <property type="molecule type" value="Genomic_DNA"/>
</dbReference>
<name>A0A6H2DJQ5_9SPHN</name>
<evidence type="ECO:0000313" key="5">
    <source>
        <dbReference type="Proteomes" id="UP000501600"/>
    </source>
</evidence>
<dbReference type="Gene3D" id="3.20.20.450">
    <property type="entry name" value="EAL domain"/>
    <property type="match status" value="1"/>
</dbReference>
<dbReference type="PANTHER" id="PTHR44757:SF2">
    <property type="entry name" value="BIOFILM ARCHITECTURE MAINTENANCE PROTEIN MBAA"/>
    <property type="match status" value="1"/>
</dbReference>
<dbReference type="InterPro" id="IPR052155">
    <property type="entry name" value="Biofilm_reg_signaling"/>
</dbReference>
<keyword evidence="1" id="KW-0472">Membrane</keyword>
<keyword evidence="1" id="KW-0812">Transmembrane</keyword>
<gene>
    <name evidence="4" type="ORF">HF685_06160</name>
</gene>
<dbReference type="InterPro" id="IPR029787">
    <property type="entry name" value="Nucleotide_cyclase"/>
</dbReference>